<name>A0AAN9T5E4_9HEMI</name>
<organism evidence="1 2">
    <name type="scientific">Parthenolecanium corni</name>
    <dbReference type="NCBI Taxonomy" id="536013"/>
    <lineage>
        <taxon>Eukaryota</taxon>
        <taxon>Metazoa</taxon>
        <taxon>Ecdysozoa</taxon>
        <taxon>Arthropoda</taxon>
        <taxon>Hexapoda</taxon>
        <taxon>Insecta</taxon>
        <taxon>Pterygota</taxon>
        <taxon>Neoptera</taxon>
        <taxon>Paraneoptera</taxon>
        <taxon>Hemiptera</taxon>
        <taxon>Sternorrhyncha</taxon>
        <taxon>Coccoidea</taxon>
        <taxon>Coccidae</taxon>
        <taxon>Parthenolecanium</taxon>
    </lineage>
</organism>
<accession>A0AAN9T5E4</accession>
<proteinExistence type="predicted"/>
<keyword evidence="2" id="KW-1185">Reference proteome</keyword>
<dbReference type="AlphaFoldDB" id="A0AAN9T5E4"/>
<dbReference type="EMBL" id="JBBCAQ010000037">
    <property type="protein sequence ID" value="KAK7574208.1"/>
    <property type="molecule type" value="Genomic_DNA"/>
</dbReference>
<gene>
    <name evidence="1" type="ORF">V9T40_011399</name>
</gene>
<evidence type="ECO:0000313" key="2">
    <source>
        <dbReference type="Proteomes" id="UP001367676"/>
    </source>
</evidence>
<evidence type="ECO:0000313" key="1">
    <source>
        <dbReference type="EMBL" id="KAK7574208.1"/>
    </source>
</evidence>
<comment type="caution">
    <text evidence="1">The sequence shown here is derived from an EMBL/GenBank/DDBJ whole genome shotgun (WGS) entry which is preliminary data.</text>
</comment>
<reference evidence="1 2" key="1">
    <citation type="submission" date="2024-03" db="EMBL/GenBank/DDBJ databases">
        <title>Adaptation during the transition from Ophiocordyceps entomopathogen to insect associate is accompanied by gene loss and intensified selection.</title>
        <authorList>
            <person name="Ward C.M."/>
            <person name="Onetto C.A."/>
            <person name="Borneman A.R."/>
        </authorList>
    </citation>
    <scope>NUCLEOTIDE SEQUENCE [LARGE SCALE GENOMIC DNA]</scope>
    <source>
        <strain evidence="1">AWRI1</strain>
        <tissue evidence="1">Single Adult Female</tissue>
    </source>
</reference>
<dbReference type="Proteomes" id="UP001367676">
    <property type="component" value="Unassembled WGS sequence"/>
</dbReference>
<sequence length="258" mass="30791">MAFLRDYDDDIDRFGSQQELAKIPDPENWGLAEHRLLSVTKKADYYEDLGGTGYSELYKLERKFGYKGCNLEQKRYDHEQQDGNANRRNWYPNSRWMEKILKRKVNSVKAEKAVYRKIYAAFRLICKIEDIARRLVDKNVINKCHIFYHILIYDKTEMVKYADYVECWKSLLESSEVPLCAKLKRKLKDSKITKSEFSKGITKIYLNLLRFSKFEYFQTEPARRKDIISVLTSLHLSDRCYKSVQILFNLDEPKEFRI</sequence>
<protein>
    <submittedName>
        <fullName evidence="1">Uncharacterized protein</fullName>
    </submittedName>
</protein>